<evidence type="ECO:0000313" key="2">
    <source>
        <dbReference type="Proteomes" id="UP000542720"/>
    </source>
</evidence>
<dbReference type="AlphaFoldDB" id="A0A7W4LHT9"/>
<dbReference type="Proteomes" id="UP000542720">
    <property type="component" value="Unassembled WGS sequence"/>
</dbReference>
<organism evidence="1 2">
    <name type="scientific">Aquipseudomonas ullengensis</name>
    <dbReference type="NCBI Taxonomy" id="2759166"/>
    <lineage>
        <taxon>Bacteria</taxon>
        <taxon>Pseudomonadati</taxon>
        <taxon>Pseudomonadota</taxon>
        <taxon>Gammaproteobacteria</taxon>
        <taxon>Pseudomonadales</taxon>
        <taxon>Pseudomonadaceae</taxon>
        <taxon>Aquipseudomonas</taxon>
    </lineage>
</organism>
<accession>A0A7W4LHT9</accession>
<evidence type="ECO:0000313" key="1">
    <source>
        <dbReference type="EMBL" id="MBB2493434.1"/>
    </source>
</evidence>
<proteinExistence type="predicted"/>
<dbReference type="EMBL" id="JACJUD010000001">
    <property type="protein sequence ID" value="MBB2493434.1"/>
    <property type="molecule type" value="Genomic_DNA"/>
</dbReference>
<comment type="caution">
    <text evidence="1">The sequence shown here is derived from an EMBL/GenBank/DDBJ whole genome shotgun (WGS) entry which is preliminary data.</text>
</comment>
<reference evidence="1 2" key="1">
    <citation type="submission" date="2020-08" db="EMBL/GenBank/DDBJ databases">
        <authorList>
            <person name="Kim C.M."/>
        </authorList>
    </citation>
    <scope>NUCLEOTIDE SEQUENCE [LARGE SCALE GENOMIC DNA]</scope>
    <source>
        <strain evidence="1 2">UL070</strain>
    </source>
</reference>
<protein>
    <submittedName>
        <fullName evidence="1">Uncharacterized protein</fullName>
    </submittedName>
</protein>
<sequence>MRTIAPLLQQAYPYLHGQPPGARLTELAALFIDKGNIDAAPIRLLLAQP</sequence>
<gene>
    <name evidence="1" type="ORF">H3H51_00285</name>
</gene>
<dbReference type="RefSeq" id="WP_183087022.1">
    <property type="nucleotide sequence ID" value="NZ_JACJUD010000001.1"/>
</dbReference>
<keyword evidence="2" id="KW-1185">Reference proteome</keyword>
<name>A0A7W4LHT9_9GAMM</name>